<feature type="domain" description="IclR-ED" evidence="5">
    <location>
        <begin position="73"/>
        <end position="256"/>
    </location>
</feature>
<keyword evidence="1" id="KW-0805">Transcription regulation</keyword>
<dbReference type="InterPro" id="IPR036388">
    <property type="entry name" value="WH-like_DNA-bd_sf"/>
</dbReference>
<evidence type="ECO:0000313" key="6">
    <source>
        <dbReference type="EMBL" id="MDF9406850.1"/>
    </source>
</evidence>
<evidence type="ECO:0000256" key="2">
    <source>
        <dbReference type="ARBA" id="ARBA00023125"/>
    </source>
</evidence>
<evidence type="ECO:0000259" key="5">
    <source>
        <dbReference type="PROSITE" id="PS51078"/>
    </source>
</evidence>
<organism evidence="6 7">
    <name type="scientific">Pelotomaculum isophthalicicum JI</name>
    <dbReference type="NCBI Taxonomy" id="947010"/>
    <lineage>
        <taxon>Bacteria</taxon>
        <taxon>Bacillati</taxon>
        <taxon>Bacillota</taxon>
        <taxon>Clostridia</taxon>
        <taxon>Eubacteriales</taxon>
        <taxon>Desulfotomaculaceae</taxon>
        <taxon>Pelotomaculum</taxon>
    </lineage>
</organism>
<dbReference type="InterPro" id="IPR050707">
    <property type="entry name" value="HTH_MetabolicPath_Reg"/>
</dbReference>
<dbReference type="Gene3D" id="1.10.10.10">
    <property type="entry name" value="Winged helix-like DNA-binding domain superfamily/Winged helix DNA-binding domain"/>
    <property type="match status" value="1"/>
</dbReference>
<proteinExistence type="predicted"/>
<accession>A0A9X4JT44</accession>
<evidence type="ECO:0000313" key="7">
    <source>
        <dbReference type="Proteomes" id="UP001154312"/>
    </source>
</evidence>
<dbReference type="AlphaFoldDB" id="A0A9X4JT44"/>
<dbReference type="PROSITE" id="PS51077">
    <property type="entry name" value="HTH_ICLR"/>
    <property type="match status" value="1"/>
</dbReference>
<dbReference type="InterPro" id="IPR014757">
    <property type="entry name" value="Tscrpt_reg_IclR_C"/>
</dbReference>
<dbReference type="Gene3D" id="3.30.450.40">
    <property type="match status" value="1"/>
</dbReference>
<evidence type="ECO:0000259" key="4">
    <source>
        <dbReference type="PROSITE" id="PS51077"/>
    </source>
</evidence>
<dbReference type="EMBL" id="JAKOAV010000001">
    <property type="protein sequence ID" value="MDF9406850.1"/>
    <property type="molecule type" value="Genomic_DNA"/>
</dbReference>
<dbReference type="Proteomes" id="UP001154312">
    <property type="component" value="Unassembled WGS sequence"/>
</dbReference>
<dbReference type="Pfam" id="PF09339">
    <property type="entry name" value="HTH_IclR"/>
    <property type="match status" value="1"/>
</dbReference>
<gene>
    <name evidence="6" type="ORF">L7E55_00500</name>
</gene>
<dbReference type="InterPro" id="IPR029016">
    <property type="entry name" value="GAF-like_dom_sf"/>
</dbReference>
<evidence type="ECO:0000256" key="3">
    <source>
        <dbReference type="ARBA" id="ARBA00023163"/>
    </source>
</evidence>
<feature type="domain" description="HTH iclR-type" evidence="4">
    <location>
        <begin position="10"/>
        <end position="72"/>
    </location>
</feature>
<dbReference type="GO" id="GO:0003700">
    <property type="term" value="F:DNA-binding transcription factor activity"/>
    <property type="evidence" value="ECO:0007669"/>
    <property type="project" value="TreeGrafter"/>
</dbReference>
<dbReference type="GO" id="GO:0003677">
    <property type="term" value="F:DNA binding"/>
    <property type="evidence" value="ECO:0007669"/>
    <property type="project" value="UniProtKB-KW"/>
</dbReference>
<dbReference type="InterPro" id="IPR005471">
    <property type="entry name" value="Tscrpt_reg_IclR_N"/>
</dbReference>
<dbReference type="InterPro" id="IPR036390">
    <property type="entry name" value="WH_DNA-bd_sf"/>
</dbReference>
<dbReference type="RefSeq" id="WP_277441996.1">
    <property type="nucleotide sequence ID" value="NZ_JAKOAV010000001.1"/>
</dbReference>
<dbReference type="SUPFAM" id="SSF46785">
    <property type="entry name" value="Winged helix' DNA-binding domain"/>
    <property type="match status" value="1"/>
</dbReference>
<dbReference type="PANTHER" id="PTHR30136:SF35">
    <property type="entry name" value="HTH-TYPE TRANSCRIPTIONAL REGULATOR RV1719"/>
    <property type="match status" value="1"/>
</dbReference>
<name>A0A9X4JT44_9FIRM</name>
<protein>
    <submittedName>
        <fullName evidence="6">IclR family transcriptional regulator</fullName>
    </submittedName>
</protein>
<dbReference type="SUPFAM" id="SSF55781">
    <property type="entry name" value="GAF domain-like"/>
    <property type="match status" value="1"/>
</dbReference>
<sequence length="256" mass="28238">MTGENNGYNAPLVYKVFSILDEVANAPSLLGISDLSRKLNISKSTVYGITRALTELDVLCQEQETKRFRLGSKLFHLGNQALGGMDLRAVARPLMEDLSKRFRETVFLGTFDGERITIIEKADSPAELKISAPIGTRIPIYAGAAGKVFLAGLSEHEVKKLLEEKPIRQFTENSITDPGKYLDELQNVRQLGFATDFEEYIRGVNAICIPLPNSGRWPDTALWMVGFSNSFTREKVSVAITAALQTTNQIGKILVG</sequence>
<keyword evidence="2" id="KW-0238">DNA-binding</keyword>
<keyword evidence="3" id="KW-0804">Transcription</keyword>
<dbReference type="PANTHER" id="PTHR30136">
    <property type="entry name" value="HELIX-TURN-HELIX TRANSCRIPTIONAL REGULATOR, ICLR FAMILY"/>
    <property type="match status" value="1"/>
</dbReference>
<evidence type="ECO:0000256" key="1">
    <source>
        <dbReference type="ARBA" id="ARBA00023015"/>
    </source>
</evidence>
<dbReference type="PROSITE" id="PS51078">
    <property type="entry name" value="ICLR_ED"/>
    <property type="match status" value="1"/>
</dbReference>
<comment type="caution">
    <text evidence="6">The sequence shown here is derived from an EMBL/GenBank/DDBJ whole genome shotgun (WGS) entry which is preliminary data.</text>
</comment>
<dbReference type="GO" id="GO:0045892">
    <property type="term" value="P:negative regulation of DNA-templated transcription"/>
    <property type="evidence" value="ECO:0007669"/>
    <property type="project" value="TreeGrafter"/>
</dbReference>
<keyword evidence="7" id="KW-1185">Reference proteome</keyword>
<dbReference type="Pfam" id="PF01614">
    <property type="entry name" value="IclR_C"/>
    <property type="match status" value="1"/>
</dbReference>
<reference evidence="6" key="1">
    <citation type="submission" date="2022-02" db="EMBL/GenBank/DDBJ databases">
        <authorList>
            <person name="Leng L."/>
        </authorList>
    </citation>
    <scope>NUCLEOTIDE SEQUENCE</scope>
    <source>
        <strain evidence="6">JI</strain>
    </source>
</reference>
<dbReference type="SMART" id="SM00346">
    <property type="entry name" value="HTH_ICLR"/>
    <property type="match status" value="1"/>
</dbReference>